<dbReference type="EMBL" id="JAOYFB010000003">
    <property type="protein sequence ID" value="KAK4009958.1"/>
    <property type="molecule type" value="Genomic_DNA"/>
</dbReference>
<organism evidence="1 2">
    <name type="scientific">Daphnia magna</name>
    <dbReference type="NCBI Taxonomy" id="35525"/>
    <lineage>
        <taxon>Eukaryota</taxon>
        <taxon>Metazoa</taxon>
        <taxon>Ecdysozoa</taxon>
        <taxon>Arthropoda</taxon>
        <taxon>Crustacea</taxon>
        <taxon>Branchiopoda</taxon>
        <taxon>Diplostraca</taxon>
        <taxon>Cladocera</taxon>
        <taxon>Anomopoda</taxon>
        <taxon>Daphniidae</taxon>
        <taxon>Daphnia</taxon>
    </lineage>
</organism>
<sequence length="101" mass="11734">MRKKMGDISFFCFVCSDLPRANRHLLADHLQRSFLDALHNRRRRNQRENYDVKLGTFLKKKRKMAKIGREKLFISSGNSNTCVISVTTLGGKMSLLLKTFQ</sequence>
<proteinExistence type="predicted"/>
<comment type="caution">
    <text evidence="1">The sequence shown here is derived from an EMBL/GenBank/DDBJ whole genome shotgun (WGS) entry which is preliminary data.</text>
</comment>
<name>A0ABQ9ZAM9_9CRUS</name>
<gene>
    <name evidence="1" type="ORF">OUZ56_019102</name>
</gene>
<protein>
    <submittedName>
        <fullName evidence="1">Uncharacterized protein</fullName>
    </submittedName>
</protein>
<accession>A0ABQ9ZAM9</accession>
<reference evidence="1 2" key="1">
    <citation type="journal article" date="2023" name="Nucleic Acids Res.">
        <title>The hologenome of Daphnia magna reveals possible DNA methylation and microbiome-mediated evolution of the host genome.</title>
        <authorList>
            <person name="Chaturvedi A."/>
            <person name="Li X."/>
            <person name="Dhandapani V."/>
            <person name="Marshall H."/>
            <person name="Kissane S."/>
            <person name="Cuenca-Cambronero M."/>
            <person name="Asole G."/>
            <person name="Calvet F."/>
            <person name="Ruiz-Romero M."/>
            <person name="Marangio P."/>
            <person name="Guigo R."/>
            <person name="Rago D."/>
            <person name="Mirbahai L."/>
            <person name="Eastwood N."/>
            <person name="Colbourne J.K."/>
            <person name="Zhou J."/>
            <person name="Mallon E."/>
            <person name="Orsini L."/>
        </authorList>
    </citation>
    <scope>NUCLEOTIDE SEQUENCE [LARGE SCALE GENOMIC DNA]</scope>
    <source>
        <strain evidence="1">LRV0_1</strain>
    </source>
</reference>
<keyword evidence="2" id="KW-1185">Reference proteome</keyword>
<evidence type="ECO:0000313" key="1">
    <source>
        <dbReference type="EMBL" id="KAK4009958.1"/>
    </source>
</evidence>
<evidence type="ECO:0000313" key="2">
    <source>
        <dbReference type="Proteomes" id="UP001234178"/>
    </source>
</evidence>
<dbReference type="Proteomes" id="UP001234178">
    <property type="component" value="Unassembled WGS sequence"/>
</dbReference>